<dbReference type="InterPro" id="IPR041078">
    <property type="entry name" value="Plavaka"/>
</dbReference>
<evidence type="ECO:0000313" key="2">
    <source>
        <dbReference type="Proteomes" id="UP000054538"/>
    </source>
</evidence>
<dbReference type="STRING" id="930991.A0A0D0DR28"/>
<dbReference type="OrthoDB" id="3208495at2759"/>
<dbReference type="HOGENOM" id="CLU_002498_2_0_1"/>
<dbReference type="InParanoid" id="A0A0D0DR28"/>
<feature type="non-terminal residue" evidence="1">
    <location>
        <position position="1"/>
    </location>
</feature>
<sequence>LNTNDTFCEDGWKESVADILVPTRERNSNGNGQLFSVPGFFHRSLTAVIRAVFAEEASKWFHLTPFKRIWRSHTTGREQYLYDELYTSDAWNTAHHEIKKQQKDALEPVIAGLMFWSDATHLAQFGHSSAWPIYLFFGNQSKYDRANPGSGACHPVAFIPSLPQSIQEFVSRFSTKKNHSDILAHCKRELFHALWSILLDDEFVEAYRDGIVVQCYDGICRRVFPRIFTYSADYPEKVLLATIRDKGNCPCPRCLVPKAHFHRIGFVSDMSARISRVRQYLKAQVSAARDAIYKLGAPIKGVDPERNLKEFSLVPTLNSFVERLGHLGFNIFPALVVDLLHEFELGVFKAVFKHLLRILHTINSEALTILDKRYAVF</sequence>
<evidence type="ECO:0000313" key="1">
    <source>
        <dbReference type="EMBL" id="KIK81965.1"/>
    </source>
</evidence>
<proteinExistence type="predicted"/>
<feature type="non-terminal residue" evidence="1">
    <location>
        <position position="377"/>
    </location>
</feature>
<keyword evidence="2" id="KW-1185">Reference proteome</keyword>
<dbReference type="EMBL" id="KN825700">
    <property type="protein sequence ID" value="KIK81965.1"/>
    <property type="molecule type" value="Genomic_DNA"/>
</dbReference>
<reference evidence="1 2" key="1">
    <citation type="submission" date="2014-04" db="EMBL/GenBank/DDBJ databases">
        <authorList>
            <consortium name="DOE Joint Genome Institute"/>
            <person name="Kuo A."/>
            <person name="Kohler A."/>
            <person name="Jargeat P."/>
            <person name="Nagy L.G."/>
            <person name="Floudas D."/>
            <person name="Copeland A."/>
            <person name="Barry K.W."/>
            <person name="Cichocki N."/>
            <person name="Veneault-Fourrey C."/>
            <person name="LaButti K."/>
            <person name="Lindquist E.A."/>
            <person name="Lipzen A."/>
            <person name="Lundell T."/>
            <person name="Morin E."/>
            <person name="Murat C."/>
            <person name="Sun H."/>
            <person name="Tunlid A."/>
            <person name="Henrissat B."/>
            <person name="Grigoriev I.V."/>
            <person name="Hibbett D.S."/>
            <person name="Martin F."/>
            <person name="Nordberg H.P."/>
            <person name="Cantor M.N."/>
            <person name="Hua S.X."/>
        </authorList>
    </citation>
    <scope>NUCLEOTIDE SEQUENCE [LARGE SCALE GENOMIC DNA]</scope>
    <source>
        <strain evidence="1 2">Ve08.2h10</strain>
    </source>
</reference>
<organism evidence="1 2">
    <name type="scientific">Paxillus rubicundulus Ve08.2h10</name>
    <dbReference type="NCBI Taxonomy" id="930991"/>
    <lineage>
        <taxon>Eukaryota</taxon>
        <taxon>Fungi</taxon>
        <taxon>Dikarya</taxon>
        <taxon>Basidiomycota</taxon>
        <taxon>Agaricomycotina</taxon>
        <taxon>Agaricomycetes</taxon>
        <taxon>Agaricomycetidae</taxon>
        <taxon>Boletales</taxon>
        <taxon>Paxilineae</taxon>
        <taxon>Paxillaceae</taxon>
        <taxon>Paxillus</taxon>
    </lineage>
</organism>
<protein>
    <submittedName>
        <fullName evidence="1">Uncharacterized protein</fullName>
    </submittedName>
</protein>
<dbReference type="AlphaFoldDB" id="A0A0D0DR28"/>
<name>A0A0D0DR28_9AGAM</name>
<reference evidence="2" key="2">
    <citation type="submission" date="2015-01" db="EMBL/GenBank/DDBJ databases">
        <title>Evolutionary Origins and Diversification of the Mycorrhizal Mutualists.</title>
        <authorList>
            <consortium name="DOE Joint Genome Institute"/>
            <consortium name="Mycorrhizal Genomics Consortium"/>
            <person name="Kohler A."/>
            <person name="Kuo A."/>
            <person name="Nagy L.G."/>
            <person name="Floudas D."/>
            <person name="Copeland A."/>
            <person name="Barry K.W."/>
            <person name="Cichocki N."/>
            <person name="Veneault-Fourrey C."/>
            <person name="LaButti K."/>
            <person name="Lindquist E.A."/>
            <person name="Lipzen A."/>
            <person name="Lundell T."/>
            <person name="Morin E."/>
            <person name="Murat C."/>
            <person name="Riley R."/>
            <person name="Ohm R."/>
            <person name="Sun H."/>
            <person name="Tunlid A."/>
            <person name="Henrissat B."/>
            <person name="Grigoriev I.V."/>
            <person name="Hibbett D.S."/>
            <person name="Martin F."/>
        </authorList>
    </citation>
    <scope>NUCLEOTIDE SEQUENCE [LARGE SCALE GENOMIC DNA]</scope>
    <source>
        <strain evidence="2">Ve08.2h10</strain>
    </source>
</reference>
<dbReference type="Proteomes" id="UP000054538">
    <property type="component" value="Unassembled WGS sequence"/>
</dbReference>
<dbReference type="Pfam" id="PF18759">
    <property type="entry name" value="Plavaka"/>
    <property type="match status" value="1"/>
</dbReference>
<gene>
    <name evidence="1" type="ORF">PAXRUDRAFT_47946</name>
</gene>
<accession>A0A0D0DR28</accession>